<gene>
    <name evidence="3" type="ORF">MM415B01715_0025</name>
    <name evidence="2" type="ORF">TM448A04929_0001</name>
</gene>
<dbReference type="EMBL" id="MT141254">
    <property type="protein sequence ID" value="QJA57113.1"/>
    <property type="molecule type" value="Genomic_DNA"/>
</dbReference>
<dbReference type="EMBL" id="MT144508">
    <property type="protein sequence ID" value="QJA54449.1"/>
    <property type="molecule type" value="Genomic_DNA"/>
</dbReference>
<sequence>MTTIVKVNGHQELLANGRRVALNRLRDLARDNNANAYVADWLHQFLVNTSYSHEVGDVSHDIDLAREYAYRAYSRLAGINPDTHAPASSAPAADPTAESKRWHSPANLPPPTLEDTLAEIDFGVLDSHAPTKFPPKPKEAKKPAQKKPNPTIIYW</sequence>
<proteinExistence type="predicted"/>
<organism evidence="2">
    <name type="scientific">viral metagenome</name>
    <dbReference type="NCBI Taxonomy" id="1070528"/>
    <lineage>
        <taxon>unclassified sequences</taxon>
        <taxon>metagenomes</taxon>
        <taxon>organismal metagenomes</taxon>
    </lineage>
</organism>
<feature type="region of interest" description="Disordered" evidence="1">
    <location>
        <begin position="126"/>
        <end position="155"/>
    </location>
</feature>
<reference evidence="2" key="1">
    <citation type="submission" date="2020-03" db="EMBL/GenBank/DDBJ databases">
        <title>The deep terrestrial virosphere.</title>
        <authorList>
            <person name="Holmfeldt K."/>
            <person name="Nilsson E."/>
            <person name="Simone D."/>
            <person name="Lopez-Fernandez M."/>
            <person name="Wu X."/>
            <person name="de Brujin I."/>
            <person name="Lundin D."/>
            <person name="Andersson A."/>
            <person name="Bertilsson S."/>
            <person name="Dopson M."/>
        </authorList>
    </citation>
    <scope>NUCLEOTIDE SEQUENCE</scope>
    <source>
        <strain evidence="3">MM415B01715</strain>
        <strain evidence="2">TM448A04929</strain>
    </source>
</reference>
<evidence type="ECO:0000313" key="2">
    <source>
        <dbReference type="EMBL" id="QJA54449.1"/>
    </source>
</evidence>
<name>A0A6H2A406_9ZZZZ</name>
<protein>
    <submittedName>
        <fullName evidence="2">Uncharacterized protein</fullName>
    </submittedName>
</protein>
<feature type="region of interest" description="Disordered" evidence="1">
    <location>
        <begin position="80"/>
        <end position="114"/>
    </location>
</feature>
<evidence type="ECO:0000313" key="3">
    <source>
        <dbReference type="EMBL" id="QJA57113.1"/>
    </source>
</evidence>
<evidence type="ECO:0000256" key="1">
    <source>
        <dbReference type="SAM" id="MobiDB-lite"/>
    </source>
</evidence>
<feature type="compositionally biased region" description="Low complexity" evidence="1">
    <location>
        <begin position="81"/>
        <end position="96"/>
    </location>
</feature>
<feature type="compositionally biased region" description="Low complexity" evidence="1">
    <location>
        <begin position="146"/>
        <end position="155"/>
    </location>
</feature>
<accession>A0A6H2A406</accession>
<dbReference type="AlphaFoldDB" id="A0A6H2A406"/>